<proteinExistence type="predicted"/>
<keyword evidence="3" id="KW-1185">Reference proteome</keyword>
<evidence type="ECO:0000313" key="2">
    <source>
        <dbReference type="EMBL" id="OJJ40774.1"/>
    </source>
</evidence>
<dbReference type="AlphaFoldDB" id="A0A1L9S0T4"/>
<feature type="region of interest" description="Disordered" evidence="1">
    <location>
        <begin position="1"/>
        <end position="59"/>
    </location>
</feature>
<evidence type="ECO:0000256" key="1">
    <source>
        <dbReference type="SAM" id="MobiDB-lite"/>
    </source>
</evidence>
<reference evidence="3" key="1">
    <citation type="journal article" date="2017" name="Genome Biol.">
        <title>Comparative genomics reveals high biological diversity and specific adaptations in the industrially and medically important fungal genus Aspergillus.</title>
        <authorList>
            <person name="de Vries R.P."/>
            <person name="Riley R."/>
            <person name="Wiebenga A."/>
            <person name="Aguilar-Osorio G."/>
            <person name="Amillis S."/>
            <person name="Uchima C.A."/>
            <person name="Anderluh G."/>
            <person name="Asadollahi M."/>
            <person name="Askin M."/>
            <person name="Barry K."/>
            <person name="Battaglia E."/>
            <person name="Bayram O."/>
            <person name="Benocci T."/>
            <person name="Braus-Stromeyer S.A."/>
            <person name="Caldana C."/>
            <person name="Canovas D."/>
            <person name="Cerqueira G.C."/>
            <person name="Chen F."/>
            <person name="Chen W."/>
            <person name="Choi C."/>
            <person name="Clum A."/>
            <person name="Dos Santos R.A."/>
            <person name="Damasio A.R."/>
            <person name="Diallinas G."/>
            <person name="Emri T."/>
            <person name="Fekete E."/>
            <person name="Flipphi M."/>
            <person name="Freyberg S."/>
            <person name="Gallo A."/>
            <person name="Gournas C."/>
            <person name="Habgood R."/>
            <person name="Hainaut M."/>
            <person name="Harispe M.L."/>
            <person name="Henrissat B."/>
            <person name="Hilden K.S."/>
            <person name="Hope R."/>
            <person name="Hossain A."/>
            <person name="Karabika E."/>
            <person name="Karaffa L."/>
            <person name="Karanyi Z."/>
            <person name="Krasevec N."/>
            <person name="Kuo A."/>
            <person name="Kusch H."/>
            <person name="LaButti K."/>
            <person name="Lagendijk E.L."/>
            <person name="Lapidus A."/>
            <person name="Levasseur A."/>
            <person name="Lindquist E."/>
            <person name="Lipzen A."/>
            <person name="Logrieco A.F."/>
            <person name="MacCabe A."/>
            <person name="Maekelae M.R."/>
            <person name="Malavazi I."/>
            <person name="Melin P."/>
            <person name="Meyer V."/>
            <person name="Mielnichuk N."/>
            <person name="Miskei M."/>
            <person name="Molnar A.P."/>
            <person name="Mule G."/>
            <person name="Ngan C.Y."/>
            <person name="Orejas M."/>
            <person name="Orosz E."/>
            <person name="Ouedraogo J.P."/>
            <person name="Overkamp K.M."/>
            <person name="Park H.-S."/>
            <person name="Perrone G."/>
            <person name="Piumi F."/>
            <person name="Punt P.J."/>
            <person name="Ram A.F."/>
            <person name="Ramon A."/>
            <person name="Rauscher S."/>
            <person name="Record E."/>
            <person name="Riano-Pachon D.M."/>
            <person name="Robert V."/>
            <person name="Roehrig J."/>
            <person name="Ruller R."/>
            <person name="Salamov A."/>
            <person name="Salih N.S."/>
            <person name="Samson R.A."/>
            <person name="Sandor E."/>
            <person name="Sanguinetti M."/>
            <person name="Schuetze T."/>
            <person name="Sepcic K."/>
            <person name="Shelest E."/>
            <person name="Sherlock G."/>
            <person name="Sophianopoulou V."/>
            <person name="Squina F.M."/>
            <person name="Sun H."/>
            <person name="Susca A."/>
            <person name="Todd R.B."/>
            <person name="Tsang A."/>
            <person name="Unkles S.E."/>
            <person name="van de Wiele N."/>
            <person name="van Rossen-Uffink D."/>
            <person name="Oliveira J.V."/>
            <person name="Vesth T.C."/>
            <person name="Visser J."/>
            <person name="Yu J.-H."/>
            <person name="Zhou M."/>
            <person name="Andersen M.R."/>
            <person name="Archer D.B."/>
            <person name="Baker S.E."/>
            <person name="Benoit I."/>
            <person name="Brakhage A.A."/>
            <person name="Braus G.H."/>
            <person name="Fischer R."/>
            <person name="Frisvad J.C."/>
            <person name="Goldman G.H."/>
            <person name="Houbraken J."/>
            <person name="Oakley B."/>
            <person name="Pocsi I."/>
            <person name="Scazzocchio C."/>
            <person name="Seiboth B."/>
            <person name="vanKuyk P.A."/>
            <person name="Wortman J."/>
            <person name="Dyer P.S."/>
            <person name="Grigoriev I.V."/>
        </authorList>
    </citation>
    <scope>NUCLEOTIDE SEQUENCE [LARGE SCALE GENOMIC DNA]</scope>
    <source>
        <strain evidence="3">DTO 134E9</strain>
    </source>
</reference>
<gene>
    <name evidence="2" type="ORF">ASPWEDRAFT_22924</name>
</gene>
<dbReference type="VEuPathDB" id="FungiDB:ASPWEDRAFT_22924"/>
<name>A0A1L9S0T4_ASPWE</name>
<dbReference type="Proteomes" id="UP000184383">
    <property type="component" value="Unassembled WGS sequence"/>
</dbReference>
<dbReference type="RefSeq" id="XP_040694450.1">
    <property type="nucleotide sequence ID" value="XM_040832412.1"/>
</dbReference>
<sequence length="198" mass="22224">MDGGGGRSRKGTGQGEETAQAMETSSSGRWIEKSSAIKTSGGGESQTGQKRKKKKEVSMDWRARDRVIEENRFAISNEAEFRVPTDYKSSFSWFSSLRLKGASPLGLTWKTMKKKINRRDPRVVIEECRLDDRFAGFQFEYYGESKLVPSSLTPYRDRCPRKALGGELRANGPELKIYMPTACDNAGDVTESIKIHIV</sequence>
<dbReference type="GeneID" id="63748260"/>
<protein>
    <submittedName>
        <fullName evidence="2">Uncharacterized protein</fullName>
    </submittedName>
</protein>
<dbReference type="EMBL" id="KV878209">
    <property type="protein sequence ID" value="OJJ40774.1"/>
    <property type="molecule type" value="Genomic_DNA"/>
</dbReference>
<accession>A0A1L9S0T4</accession>
<evidence type="ECO:0000313" key="3">
    <source>
        <dbReference type="Proteomes" id="UP000184383"/>
    </source>
</evidence>
<organism evidence="2 3">
    <name type="scientific">Aspergillus wentii DTO 134E9</name>
    <dbReference type="NCBI Taxonomy" id="1073089"/>
    <lineage>
        <taxon>Eukaryota</taxon>
        <taxon>Fungi</taxon>
        <taxon>Dikarya</taxon>
        <taxon>Ascomycota</taxon>
        <taxon>Pezizomycotina</taxon>
        <taxon>Eurotiomycetes</taxon>
        <taxon>Eurotiomycetidae</taxon>
        <taxon>Eurotiales</taxon>
        <taxon>Aspergillaceae</taxon>
        <taxon>Aspergillus</taxon>
        <taxon>Aspergillus subgen. Cremei</taxon>
    </lineage>
</organism>